<sequence length="402" mass="42110">MRRVPTVSLLIACAAIMLAINMGIRQTFGLYMKPISQDLDLDRQVFSFAMAIMNLVWGVAGPFAGAVADKFGSLRVVLGGTAFYAGGLALMATASSGNQLVLAGSLVGIGIAGTGFSAVFGAVARAAAPERRASALGLVTMGSAIGQFMALPYAHVILEATDWTSTLWIMAITAALIAPLGFALTSGDSNAHPSAHPDQRVGAALSEALRYPSFLLLTAGFFVCGFHLAGIGVHLPAFLADKGFGPGLGALALTIIGAANILGTWAFGRIGDIAPKHLTLAALYFARALIFLALIYLPLTETAVLIYAFLIGLLWLGTVPLTSGLIVTFFGPRWLSMLYGVVFFSHQVGSFMGAWLGGWFYDTTNSYDLLWWASVAVGMIAALLHLPIREGPAPRLAAAPAE</sequence>
<feature type="transmembrane region" description="Helical" evidence="4">
    <location>
        <begin position="280"/>
        <end position="299"/>
    </location>
</feature>
<dbReference type="RefSeq" id="WP_037233536.1">
    <property type="nucleotide sequence ID" value="NZ_JAEMUK010000083.1"/>
</dbReference>
<name>A0A8I1KIR1_9HYPH</name>
<evidence type="ECO:0000256" key="2">
    <source>
        <dbReference type="ARBA" id="ARBA00022989"/>
    </source>
</evidence>
<feature type="transmembrane region" description="Helical" evidence="4">
    <location>
        <begin position="337"/>
        <end position="357"/>
    </location>
</feature>
<protein>
    <submittedName>
        <fullName evidence="6">MFS transporter</fullName>
    </submittedName>
</protein>
<gene>
    <name evidence="6" type="ORF">JDN41_15580</name>
</gene>
<comment type="caution">
    <text evidence="6">The sequence shown here is derived from an EMBL/GenBank/DDBJ whole genome shotgun (WGS) entry which is preliminary data.</text>
</comment>
<feature type="transmembrane region" description="Helical" evidence="4">
    <location>
        <begin position="247"/>
        <end position="268"/>
    </location>
</feature>
<dbReference type="InterPro" id="IPR020846">
    <property type="entry name" value="MFS_dom"/>
</dbReference>
<feature type="transmembrane region" description="Helical" evidence="4">
    <location>
        <begin position="166"/>
        <end position="184"/>
    </location>
</feature>
<evidence type="ECO:0000256" key="4">
    <source>
        <dbReference type="SAM" id="Phobius"/>
    </source>
</evidence>
<dbReference type="EMBL" id="JAEMUK010000083">
    <property type="protein sequence ID" value="MBJ7544975.1"/>
    <property type="molecule type" value="Genomic_DNA"/>
</dbReference>
<evidence type="ECO:0000313" key="6">
    <source>
        <dbReference type="EMBL" id="MBJ7544975.1"/>
    </source>
</evidence>
<dbReference type="InterPro" id="IPR050327">
    <property type="entry name" value="Proton-linked_MCT"/>
</dbReference>
<evidence type="ECO:0000313" key="7">
    <source>
        <dbReference type="Proteomes" id="UP000623250"/>
    </source>
</evidence>
<dbReference type="InterPro" id="IPR036259">
    <property type="entry name" value="MFS_trans_sf"/>
</dbReference>
<dbReference type="CDD" id="cd17355">
    <property type="entry name" value="MFS_YcxA_like"/>
    <property type="match status" value="1"/>
</dbReference>
<reference evidence="6 7" key="1">
    <citation type="submission" date="2020-12" db="EMBL/GenBank/DDBJ databases">
        <title>Revised draft genomes of Rhodomicrobium vannielii ATCC 17100 and Rhodomicrobium udaipurense JA643.</title>
        <authorList>
            <person name="Conners E.M."/>
            <person name="Davenport E.J."/>
            <person name="Bose A."/>
        </authorList>
    </citation>
    <scope>NUCLEOTIDE SEQUENCE [LARGE SCALE GENOMIC DNA]</scope>
    <source>
        <strain evidence="6 7">JA643</strain>
    </source>
</reference>
<feature type="transmembrane region" description="Helical" evidence="4">
    <location>
        <begin position="135"/>
        <end position="154"/>
    </location>
</feature>
<dbReference type="PROSITE" id="PS50850">
    <property type="entry name" value="MFS"/>
    <property type="match status" value="1"/>
</dbReference>
<feature type="domain" description="Major facilitator superfamily (MFS) profile" evidence="5">
    <location>
        <begin position="7"/>
        <end position="393"/>
    </location>
</feature>
<dbReference type="PANTHER" id="PTHR11360">
    <property type="entry name" value="MONOCARBOXYLATE TRANSPORTER"/>
    <property type="match status" value="1"/>
</dbReference>
<organism evidence="6 7">
    <name type="scientific">Rhodomicrobium udaipurense</name>
    <dbReference type="NCBI Taxonomy" id="1202716"/>
    <lineage>
        <taxon>Bacteria</taxon>
        <taxon>Pseudomonadati</taxon>
        <taxon>Pseudomonadota</taxon>
        <taxon>Alphaproteobacteria</taxon>
        <taxon>Hyphomicrobiales</taxon>
        <taxon>Hyphomicrobiaceae</taxon>
        <taxon>Rhodomicrobium</taxon>
    </lineage>
</organism>
<feature type="transmembrane region" description="Helical" evidence="4">
    <location>
        <begin position="45"/>
        <end position="64"/>
    </location>
</feature>
<proteinExistence type="predicted"/>
<evidence type="ECO:0000259" key="5">
    <source>
        <dbReference type="PROSITE" id="PS50850"/>
    </source>
</evidence>
<keyword evidence="7" id="KW-1185">Reference proteome</keyword>
<dbReference type="InterPro" id="IPR011701">
    <property type="entry name" value="MFS"/>
</dbReference>
<evidence type="ECO:0000256" key="1">
    <source>
        <dbReference type="ARBA" id="ARBA00022692"/>
    </source>
</evidence>
<keyword evidence="2 4" id="KW-1133">Transmembrane helix</keyword>
<feature type="transmembrane region" description="Helical" evidence="4">
    <location>
        <begin position="214"/>
        <end position="235"/>
    </location>
</feature>
<keyword evidence="3 4" id="KW-0472">Membrane</keyword>
<feature type="transmembrane region" description="Helical" evidence="4">
    <location>
        <begin position="369"/>
        <end position="388"/>
    </location>
</feature>
<dbReference type="Proteomes" id="UP000623250">
    <property type="component" value="Unassembled WGS sequence"/>
</dbReference>
<dbReference type="Gene3D" id="1.20.1250.20">
    <property type="entry name" value="MFS general substrate transporter like domains"/>
    <property type="match status" value="1"/>
</dbReference>
<keyword evidence="1 4" id="KW-0812">Transmembrane</keyword>
<dbReference type="PANTHER" id="PTHR11360:SF284">
    <property type="entry name" value="EG:103B4.3 PROTEIN-RELATED"/>
    <property type="match status" value="1"/>
</dbReference>
<dbReference type="GO" id="GO:0022857">
    <property type="term" value="F:transmembrane transporter activity"/>
    <property type="evidence" value="ECO:0007669"/>
    <property type="project" value="InterPro"/>
</dbReference>
<feature type="transmembrane region" description="Helical" evidence="4">
    <location>
        <begin position="100"/>
        <end position="123"/>
    </location>
</feature>
<evidence type="ECO:0000256" key="3">
    <source>
        <dbReference type="ARBA" id="ARBA00023136"/>
    </source>
</evidence>
<dbReference type="Pfam" id="PF07690">
    <property type="entry name" value="MFS_1"/>
    <property type="match status" value="1"/>
</dbReference>
<feature type="transmembrane region" description="Helical" evidence="4">
    <location>
        <begin position="305"/>
        <end position="330"/>
    </location>
</feature>
<feature type="transmembrane region" description="Helical" evidence="4">
    <location>
        <begin position="76"/>
        <end position="94"/>
    </location>
</feature>
<dbReference type="AlphaFoldDB" id="A0A8I1KIR1"/>
<dbReference type="SUPFAM" id="SSF103473">
    <property type="entry name" value="MFS general substrate transporter"/>
    <property type="match status" value="1"/>
</dbReference>
<accession>A0A8I1KIR1</accession>